<dbReference type="GO" id="GO:0022857">
    <property type="term" value="F:transmembrane transporter activity"/>
    <property type="evidence" value="ECO:0007669"/>
    <property type="project" value="InterPro"/>
</dbReference>
<sequence>MKDKQKKSTSGSSFKVYGYRWIVLLAFMLVILVNQLLWISFAPITSSAASYYGVSDLAIGLLSVSFMVVYLVMSIPASWLIDTQGIRLAVGIGVALTGIFGLVRGLVATGYTWVLISQIGIAIGQPFILNAITKVASAWFPIRERATATGFGSLAMYLGILLGLALTPYLTLASGIAGMLLIYGVLSAIAAVAFFVLMRERPPTPPCPFDQEARSLVLDGLKGMLAKRDFQLLMLIFFVGLGVFNAVTTWIENIVGPRGFSTTQAGIIGGLMIVGGIVGAVVIPSLSDHYRKRIPFIIFTLAGAVLGLVGVTYAANYGLLLASAFALGFFLLSAGPIGFQYGAEIAYPAPEGTSNGLLLLMGQISGILFILGMDSFKSPATGSMVPPLMVLIGLMVFSLLLSIRLKESALITEKEASGASL</sequence>
<comment type="subcellular location">
    <subcellularLocation>
        <location evidence="1">Membrane</location>
        <topology evidence="1">Multi-pass membrane protein</topology>
    </subcellularLocation>
</comment>
<dbReference type="EMBL" id="PEYE01000034">
    <property type="protein sequence ID" value="PIS38777.1"/>
    <property type="molecule type" value="Genomic_DNA"/>
</dbReference>
<feature type="transmembrane region" description="Helical" evidence="5">
    <location>
        <begin position="57"/>
        <end position="81"/>
    </location>
</feature>
<feature type="transmembrane region" description="Helical" evidence="5">
    <location>
        <begin position="176"/>
        <end position="197"/>
    </location>
</feature>
<keyword evidence="2 5" id="KW-0812">Transmembrane</keyword>
<feature type="transmembrane region" description="Helical" evidence="5">
    <location>
        <begin position="113"/>
        <end position="136"/>
    </location>
</feature>
<dbReference type="AlphaFoldDB" id="A0A2M6T0K7"/>
<feature type="transmembrane region" description="Helical" evidence="5">
    <location>
        <begin position="263"/>
        <end position="284"/>
    </location>
</feature>
<feature type="transmembrane region" description="Helical" evidence="5">
    <location>
        <begin position="148"/>
        <end position="170"/>
    </location>
</feature>
<dbReference type="Pfam" id="PF07690">
    <property type="entry name" value="MFS_1"/>
    <property type="match status" value="1"/>
</dbReference>
<keyword evidence="4 5" id="KW-0472">Membrane</keyword>
<protein>
    <submittedName>
        <fullName evidence="7">MFS transporter</fullName>
    </submittedName>
</protein>
<evidence type="ECO:0000256" key="2">
    <source>
        <dbReference type="ARBA" id="ARBA00022692"/>
    </source>
</evidence>
<dbReference type="GO" id="GO:0016020">
    <property type="term" value="C:membrane"/>
    <property type="evidence" value="ECO:0007669"/>
    <property type="project" value="UniProtKB-SubCell"/>
</dbReference>
<evidence type="ECO:0000256" key="1">
    <source>
        <dbReference type="ARBA" id="ARBA00004141"/>
    </source>
</evidence>
<evidence type="ECO:0000259" key="6">
    <source>
        <dbReference type="PROSITE" id="PS50850"/>
    </source>
</evidence>
<feature type="transmembrane region" description="Helical" evidence="5">
    <location>
        <begin position="385"/>
        <end position="405"/>
    </location>
</feature>
<feature type="transmembrane region" description="Helical" evidence="5">
    <location>
        <begin position="296"/>
        <end position="315"/>
    </location>
</feature>
<feature type="transmembrane region" description="Helical" evidence="5">
    <location>
        <begin position="232"/>
        <end position="251"/>
    </location>
</feature>
<organism evidence="7 8">
    <name type="scientific">Candidatus Nealsonbacteria bacterium CG08_land_8_20_14_0_20_43_11</name>
    <dbReference type="NCBI Taxonomy" id="1974706"/>
    <lineage>
        <taxon>Bacteria</taxon>
        <taxon>Candidatus Nealsoniibacteriota</taxon>
    </lineage>
</organism>
<dbReference type="Proteomes" id="UP000229390">
    <property type="component" value="Unassembled WGS sequence"/>
</dbReference>
<evidence type="ECO:0000256" key="3">
    <source>
        <dbReference type="ARBA" id="ARBA00022989"/>
    </source>
</evidence>
<dbReference type="PANTHER" id="PTHR10924">
    <property type="entry name" value="MAJOR FACILITATOR SUPERFAMILY PROTEIN-RELATED"/>
    <property type="match status" value="1"/>
</dbReference>
<evidence type="ECO:0000313" key="8">
    <source>
        <dbReference type="Proteomes" id="UP000229390"/>
    </source>
</evidence>
<feature type="transmembrane region" description="Helical" evidence="5">
    <location>
        <begin position="355"/>
        <end position="373"/>
    </location>
</feature>
<dbReference type="InterPro" id="IPR011701">
    <property type="entry name" value="MFS"/>
</dbReference>
<dbReference type="SUPFAM" id="SSF103473">
    <property type="entry name" value="MFS general substrate transporter"/>
    <property type="match status" value="1"/>
</dbReference>
<dbReference type="InterPro" id="IPR049680">
    <property type="entry name" value="FLVCR1-2_SLC49-like"/>
</dbReference>
<dbReference type="Gene3D" id="1.20.1250.20">
    <property type="entry name" value="MFS general substrate transporter like domains"/>
    <property type="match status" value="2"/>
</dbReference>
<gene>
    <name evidence="7" type="ORF">COT34_01955</name>
</gene>
<evidence type="ECO:0000313" key="7">
    <source>
        <dbReference type="EMBL" id="PIS38777.1"/>
    </source>
</evidence>
<dbReference type="InterPro" id="IPR020846">
    <property type="entry name" value="MFS_dom"/>
</dbReference>
<keyword evidence="3 5" id="KW-1133">Transmembrane helix</keyword>
<feature type="transmembrane region" description="Helical" evidence="5">
    <location>
        <begin position="88"/>
        <end position="107"/>
    </location>
</feature>
<dbReference type="PANTHER" id="PTHR10924:SF6">
    <property type="entry name" value="SOLUTE CARRIER FAMILY 49 MEMBER A3"/>
    <property type="match status" value="1"/>
</dbReference>
<proteinExistence type="predicted"/>
<feature type="transmembrane region" description="Helical" evidence="5">
    <location>
        <begin position="321"/>
        <end position="343"/>
    </location>
</feature>
<comment type="caution">
    <text evidence="7">The sequence shown here is derived from an EMBL/GenBank/DDBJ whole genome shotgun (WGS) entry which is preliminary data.</text>
</comment>
<evidence type="ECO:0000256" key="4">
    <source>
        <dbReference type="ARBA" id="ARBA00023136"/>
    </source>
</evidence>
<dbReference type="PROSITE" id="PS50850">
    <property type="entry name" value="MFS"/>
    <property type="match status" value="1"/>
</dbReference>
<evidence type="ECO:0000256" key="5">
    <source>
        <dbReference type="SAM" id="Phobius"/>
    </source>
</evidence>
<dbReference type="InterPro" id="IPR036259">
    <property type="entry name" value="MFS_trans_sf"/>
</dbReference>
<name>A0A2M6T0K7_9BACT</name>
<feature type="domain" description="Major facilitator superfamily (MFS) profile" evidence="6">
    <location>
        <begin position="22"/>
        <end position="410"/>
    </location>
</feature>
<reference evidence="8" key="1">
    <citation type="submission" date="2017-09" db="EMBL/GenBank/DDBJ databases">
        <title>Depth-based differentiation of microbial function through sediment-hosted aquifers and enrichment of novel symbionts in the deep terrestrial subsurface.</title>
        <authorList>
            <person name="Probst A.J."/>
            <person name="Ladd B."/>
            <person name="Jarett J.K."/>
            <person name="Geller-Mcgrath D.E."/>
            <person name="Sieber C.M.K."/>
            <person name="Emerson J.B."/>
            <person name="Anantharaman K."/>
            <person name="Thomas B.C."/>
            <person name="Malmstrom R."/>
            <person name="Stieglmeier M."/>
            <person name="Klingl A."/>
            <person name="Woyke T."/>
            <person name="Ryan C.M."/>
            <person name="Banfield J.F."/>
        </authorList>
    </citation>
    <scope>NUCLEOTIDE SEQUENCE [LARGE SCALE GENOMIC DNA]</scope>
</reference>
<accession>A0A2M6T0K7</accession>
<feature type="transmembrane region" description="Helical" evidence="5">
    <location>
        <begin position="21"/>
        <end position="45"/>
    </location>
</feature>